<dbReference type="EMBL" id="GBRH01179198">
    <property type="protein sequence ID" value="JAE18698.1"/>
    <property type="molecule type" value="Transcribed_RNA"/>
</dbReference>
<accession>A0A0A9GDF8</accession>
<reference evidence="1" key="2">
    <citation type="journal article" date="2015" name="Data Brief">
        <title>Shoot transcriptome of the giant reed, Arundo donax.</title>
        <authorList>
            <person name="Barrero R.A."/>
            <person name="Guerrero F.D."/>
            <person name="Moolhuijzen P."/>
            <person name="Goolsby J.A."/>
            <person name="Tidwell J."/>
            <person name="Bellgard S.E."/>
            <person name="Bellgard M.I."/>
        </authorList>
    </citation>
    <scope>NUCLEOTIDE SEQUENCE</scope>
    <source>
        <tissue evidence="1">Shoot tissue taken approximately 20 cm above the soil surface</tissue>
    </source>
</reference>
<organism evidence="1">
    <name type="scientific">Arundo donax</name>
    <name type="common">Giant reed</name>
    <name type="synonym">Donax arundinaceus</name>
    <dbReference type="NCBI Taxonomy" id="35708"/>
    <lineage>
        <taxon>Eukaryota</taxon>
        <taxon>Viridiplantae</taxon>
        <taxon>Streptophyta</taxon>
        <taxon>Embryophyta</taxon>
        <taxon>Tracheophyta</taxon>
        <taxon>Spermatophyta</taxon>
        <taxon>Magnoliopsida</taxon>
        <taxon>Liliopsida</taxon>
        <taxon>Poales</taxon>
        <taxon>Poaceae</taxon>
        <taxon>PACMAD clade</taxon>
        <taxon>Arundinoideae</taxon>
        <taxon>Arundineae</taxon>
        <taxon>Arundo</taxon>
    </lineage>
</organism>
<proteinExistence type="predicted"/>
<name>A0A0A9GDF8_ARUDO</name>
<evidence type="ECO:0000313" key="1">
    <source>
        <dbReference type="EMBL" id="JAE18698.1"/>
    </source>
</evidence>
<sequence>MGRLPLRSGRNLPYLMLKGSAFCFHLRGRQKLVFICCVYFTGVGSSVCDKVELMILQGTRLLDARRNVIKRMPKNEDACRKLFL</sequence>
<dbReference type="AlphaFoldDB" id="A0A0A9GDF8"/>
<protein>
    <submittedName>
        <fullName evidence="1">Uncharacterized protein</fullName>
    </submittedName>
</protein>
<reference evidence="1" key="1">
    <citation type="submission" date="2014-09" db="EMBL/GenBank/DDBJ databases">
        <authorList>
            <person name="Magalhaes I.L.F."/>
            <person name="Oliveira U."/>
            <person name="Santos F.R."/>
            <person name="Vidigal T.H.D.A."/>
            <person name="Brescovit A.D."/>
            <person name="Santos A.J."/>
        </authorList>
    </citation>
    <scope>NUCLEOTIDE SEQUENCE</scope>
    <source>
        <tissue evidence="1">Shoot tissue taken approximately 20 cm above the soil surface</tissue>
    </source>
</reference>